<evidence type="ECO:0000256" key="1">
    <source>
        <dbReference type="ARBA" id="ARBA00009820"/>
    </source>
</evidence>
<comment type="similarity">
    <text evidence="1">Belongs to the TolB family.</text>
</comment>
<dbReference type="SUPFAM" id="SSF69304">
    <property type="entry name" value="Tricorn protease N-terminal domain"/>
    <property type="match status" value="1"/>
</dbReference>
<accession>A0ABP5M1Q6</accession>
<comment type="caution">
    <text evidence="3">The sequence shown here is derived from an EMBL/GenBank/DDBJ whole genome shotgun (WGS) entry which is preliminary data.</text>
</comment>
<evidence type="ECO:0000313" key="4">
    <source>
        <dbReference type="Proteomes" id="UP001501771"/>
    </source>
</evidence>
<dbReference type="Pfam" id="PF07676">
    <property type="entry name" value="PD40"/>
    <property type="match status" value="3"/>
</dbReference>
<gene>
    <name evidence="3" type="ORF">GCM10009844_43630</name>
</gene>
<dbReference type="InterPro" id="IPR011659">
    <property type="entry name" value="WD40"/>
</dbReference>
<name>A0ABP5M1Q6_9ACTN</name>
<dbReference type="PANTHER" id="PTHR36842:SF1">
    <property type="entry name" value="PROTEIN TOLB"/>
    <property type="match status" value="1"/>
</dbReference>
<keyword evidence="4" id="KW-1185">Reference proteome</keyword>
<sequence length="311" mass="34011">MRRALAATLGATLTLVGLAWAGTPAEGTFPAENGRIAFAAENPGFQIYTIRADGTGLRRVTHVPGGGASQPDWSGDGTRIAFGRERTDGTSDVIVMDADGSNRHNLTKSGYETQPAFSPDDQHLYFECDCHPQGIFVMRDDGTARRRITTHGFRGEADSDPNTSPDGGTVTFVRHKVDGELQALMAVDRTGDNLRRLVPYRREVAIKHDWAPDGEHIVITINADYPHGRSPNVATIRSDGTGLRQLTHYAGGRQGAFAGSYSPDGRWIVFRVENLKTNVFRLVKMHPDGTHRTRIATLPFAPRGIDWGPRP</sequence>
<feature type="chain" id="PRO_5046222241" description="WD40 repeat protein" evidence="2">
    <location>
        <begin position="22"/>
        <end position="311"/>
    </location>
</feature>
<dbReference type="PANTHER" id="PTHR36842">
    <property type="entry name" value="PROTEIN TOLB HOMOLOG"/>
    <property type="match status" value="1"/>
</dbReference>
<protein>
    <recommendedName>
        <fullName evidence="5">WD40 repeat protein</fullName>
    </recommendedName>
</protein>
<dbReference type="EMBL" id="BAAAQR010000018">
    <property type="protein sequence ID" value="GAA2155905.1"/>
    <property type="molecule type" value="Genomic_DNA"/>
</dbReference>
<evidence type="ECO:0000256" key="2">
    <source>
        <dbReference type="SAM" id="SignalP"/>
    </source>
</evidence>
<evidence type="ECO:0008006" key="5">
    <source>
        <dbReference type="Google" id="ProtNLM"/>
    </source>
</evidence>
<proteinExistence type="inferred from homology"/>
<keyword evidence="2" id="KW-0732">Signal</keyword>
<dbReference type="Proteomes" id="UP001501771">
    <property type="component" value="Unassembled WGS sequence"/>
</dbReference>
<evidence type="ECO:0000313" key="3">
    <source>
        <dbReference type="EMBL" id="GAA2155905.1"/>
    </source>
</evidence>
<dbReference type="Gene3D" id="2.120.10.30">
    <property type="entry name" value="TolB, C-terminal domain"/>
    <property type="match status" value="2"/>
</dbReference>
<reference evidence="4" key="1">
    <citation type="journal article" date="2019" name="Int. J. Syst. Evol. Microbiol.">
        <title>The Global Catalogue of Microorganisms (GCM) 10K type strain sequencing project: providing services to taxonomists for standard genome sequencing and annotation.</title>
        <authorList>
            <consortium name="The Broad Institute Genomics Platform"/>
            <consortium name="The Broad Institute Genome Sequencing Center for Infectious Disease"/>
            <person name="Wu L."/>
            <person name="Ma J."/>
        </authorList>
    </citation>
    <scope>NUCLEOTIDE SEQUENCE [LARGE SCALE GENOMIC DNA]</scope>
    <source>
        <strain evidence="4">JCM 16022</strain>
    </source>
</reference>
<organism evidence="3 4">
    <name type="scientific">Nocardioides koreensis</name>
    <dbReference type="NCBI Taxonomy" id="433651"/>
    <lineage>
        <taxon>Bacteria</taxon>
        <taxon>Bacillati</taxon>
        <taxon>Actinomycetota</taxon>
        <taxon>Actinomycetes</taxon>
        <taxon>Propionibacteriales</taxon>
        <taxon>Nocardioidaceae</taxon>
        <taxon>Nocardioides</taxon>
    </lineage>
</organism>
<dbReference type="InterPro" id="IPR011042">
    <property type="entry name" value="6-blade_b-propeller_TolB-like"/>
</dbReference>
<feature type="signal peptide" evidence="2">
    <location>
        <begin position="1"/>
        <end position="21"/>
    </location>
</feature>